<gene>
    <name evidence="3" type="ORF">SIL87_04955</name>
</gene>
<keyword evidence="2" id="KW-0472">Membrane</keyword>
<evidence type="ECO:0000256" key="1">
    <source>
        <dbReference type="SAM" id="MobiDB-lite"/>
    </source>
</evidence>
<name>A0AAW9DM18_ACIAO</name>
<sequence length="155" mass="16800">MIHTYRDVAGWIFQIGLFGILLATLVYARRLEAMLQRIRRDEGGFQAALPQMDAAISAANAAAERLMADAGRADAGLRQSCDAADAMIRRLDDLLRQAAGTASVGDVAVPVADVEVKRARAAPVRPPMRSLTPRRSAKPQSRTERDLARMLSDAS</sequence>
<keyword evidence="2" id="KW-1133">Transmembrane helix</keyword>
<protein>
    <recommendedName>
        <fullName evidence="5">Chemotaxis protein</fullName>
    </recommendedName>
</protein>
<reference evidence="3 4" key="1">
    <citation type="submission" date="2023-11" db="EMBL/GenBank/DDBJ databases">
        <title>MicrobeMod: A computational toolkit for identifying prokaryotic methylation and restriction-modification with nanopore sequencing.</title>
        <authorList>
            <person name="Crits-Christoph A."/>
            <person name="Kang S.C."/>
            <person name="Lee H."/>
            <person name="Ostrov N."/>
        </authorList>
    </citation>
    <scope>NUCLEOTIDE SEQUENCE [LARGE SCALE GENOMIC DNA]</scope>
    <source>
        <strain evidence="3 4">DSMZ 700</strain>
    </source>
</reference>
<evidence type="ECO:0000313" key="4">
    <source>
        <dbReference type="Proteomes" id="UP001279553"/>
    </source>
</evidence>
<evidence type="ECO:0008006" key="5">
    <source>
        <dbReference type="Google" id="ProtNLM"/>
    </source>
</evidence>
<dbReference type="Proteomes" id="UP001279553">
    <property type="component" value="Unassembled WGS sequence"/>
</dbReference>
<proteinExistence type="predicted"/>
<dbReference type="AlphaFoldDB" id="A0AAW9DM18"/>
<organism evidence="3 4">
    <name type="scientific">Acidiphilium acidophilum</name>
    <name type="common">Thiobacillus acidophilus</name>
    <dbReference type="NCBI Taxonomy" id="76588"/>
    <lineage>
        <taxon>Bacteria</taxon>
        <taxon>Pseudomonadati</taxon>
        <taxon>Pseudomonadota</taxon>
        <taxon>Alphaproteobacteria</taxon>
        <taxon>Acetobacterales</taxon>
        <taxon>Acidocellaceae</taxon>
        <taxon>Acidiphilium</taxon>
    </lineage>
</organism>
<dbReference type="EMBL" id="JAWXYB010000018">
    <property type="protein sequence ID" value="MDX5930114.1"/>
    <property type="molecule type" value="Genomic_DNA"/>
</dbReference>
<comment type="caution">
    <text evidence="3">The sequence shown here is derived from an EMBL/GenBank/DDBJ whole genome shotgun (WGS) entry which is preliminary data.</text>
</comment>
<keyword evidence="4" id="KW-1185">Reference proteome</keyword>
<accession>A0AAW9DM18</accession>
<feature type="region of interest" description="Disordered" evidence="1">
    <location>
        <begin position="122"/>
        <end position="155"/>
    </location>
</feature>
<evidence type="ECO:0000313" key="3">
    <source>
        <dbReference type="EMBL" id="MDX5930114.1"/>
    </source>
</evidence>
<keyword evidence="2" id="KW-0812">Transmembrane</keyword>
<dbReference type="RefSeq" id="WP_319613079.1">
    <property type="nucleotide sequence ID" value="NZ_JAWXYB010000018.1"/>
</dbReference>
<feature type="transmembrane region" description="Helical" evidence="2">
    <location>
        <begin position="12"/>
        <end position="30"/>
    </location>
</feature>
<evidence type="ECO:0000256" key="2">
    <source>
        <dbReference type="SAM" id="Phobius"/>
    </source>
</evidence>